<keyword evidence="4" id="KW-1185">Reference proteome</keyword>
<dbReference type="AlphaFoldDB" id="A0A290X156"/>
<feature type="domain" description="Lysozyme inhibitor LprI-like N-terminal" evidence="2">
    <location>
        <begin position="266"/>
        <end position="317"/>
    </location>
</feature>
<dbReference type="InterPro" id="IPR009739">
    <property type="entry name" value="LprI-like_N"/>
</dbReference>
<dbReference type="Pfam" id="PF07007">
    <property type="entry name" value="LprI"/>
    <property type="match status" value="1"/>
</dbReference>
<name>A0A290X156_9BURK</name>
<organism evidence="3 4">
    <name type="scientific">Janthinobacterium svalbardensis</name>
    <dbReference type="NCBI Taxonomy" id="368607"/>
    <lineage>
        <taxon>Bacteria</taxon>
        <taxon>Pseudomonadati</taxon>
        <taxon>Pseudomonadota</taxon>
        <taxon>Betaproteobacteria</taxon>
        <taxon>Burkholderiales</taxon>
        <taxon>Oxalobacteraceae</taxon>
        <taxon>Janthinobacterium</taxon>
    </lineage>
</organism>
<keyword evidence="1" id="KW-0732">Signal</keyword>
<dbReference type="KEGG" id="jsv:CNX70_23940"/>
<evidence type="ECO:0000256" key="1">
    <source>
        <dbReference type="SAM" id="SignalP"/>
    </source>
</evidence>
<dbReference type="Proteomes" id="UP000218437">
    <property type="component" value="Chromosome"/>
</dbReference>
<evidence type="ECO:0000313" key="3">
    <source>
        <dbReference type="EMBL" id="ATD62853.1"/>
    </source>
</evidence>
<dbReference type="Gene3D" id="1.20.1270.180">
    <property type="match status" value="1"/>
</dbReference>
<accession>A0A290X156</accession>
<dbReference type="EMBL" id="CP023422">
    <property type="protein sequence ID" value="ATD62853.1"/>
    <property type="molecule type" value="Genomic_DNA"/>
</dbReference>
<feature type="chain" id="PRO_5012629185" description="Lysozyme inhibitor LprI-like N-terminal domain-containing protein" evidence="1">
    <location>
        <begin position="21"/>
        <end position="348"/>
    </location>
</feature>
<feature type="signal peptide" evidence="1">
    <location>
        <begin position="1"/>
        <end position="20"/>
    </location>
</feature>
<evidence type="ECO:0000313" key="4">
    <source>
        <dbReference type="Proteomes" id="UP000218437"/>
    </source>
</evidence>
<dbReference type="RefSeq" id="WP_096237581.1">
    <property type="nucleotide sequence ID" value="NZ_CP023422.1"/>
</dbReference>
<sequence>MKICLPLLKTLLLGAGALLAAPGFAAAAAPYPNTSAMGVGHAESTAWYTTCLKVKDAAPPPADLPAPSAVAALQQCQASELYYDTKSMSSPKPADWRPARHCAMATHNSAVLMMLYQNGQGVQKDPLLALKYACSIDAAPAEMQGRIEHLQQINASGRGMMDWCDDITSGYMMGVCSAIDARQKQRVRAQATGKVSASMPAVAQASLQKLQTAASKFADARAANETDLSGTARAALSIAARTAELDLLAQDVRGYEAGKLPASMSKEQVAALDKELNAIYGKLMKKPAETYAGAVGKDGIRATQRLWLAYRDAWMNFGAVRYPSVTSDTWAGLLTARRNAQLQDLLEN</sequence>
<gene>
    <name evidence="3" type="ORF">CNX70_23940</name>
</gene>
<reference evidence="3 4" key="1">
    <citation type="submission" date="2017-09" db="EMBL/GenBank/DDBJ databases">
        <title>Complete genome sequence of Janthinobacterium svalbardensis PAMC 27463.</title>
        <authorList>
            <person name="Cho Y.-J."/>
            <person name="Cho A."/>
            <person name="Kim O.-S."/>
            <person name="Lee J.-I."/>
        </authorList>
    </citation>
    <scope>NUCLEOTIDE SEQUENCE [LARGE SCALE GENOMIC DNA]</scope>
    <source>
        <strain evidence="3 4">PAMC 27463</strain>
    </source>
</reference>
<evidence type="ECO:0000259" key="2">
    <source>
        <dbReference type="Pfam" id="PF07007"/>
    </source>
</evidence>
<protein>
    <recommendedName>
        <fullName evidence="2">Lysozyme inhibitor LprI-like N-terminal domain-containing protein</fullName>
    </recommendedName>
</protein>
<proteinExistence type="predicted"/>